<name>A0A1X9I9Z4_9CAUD</name>
<dbReference type="EMBL" id="KX171213">
    <property type="protein sequence ID" value="ANT44947.1"/>
    <property type="molecule type" value="Genomic_DNA"/>
</dbReference>
<gene>
    <name evidence="1" type="ORF">vB_SscM-2_080</name>
</gene>
<dbReference type="Proteomes" id="UP000224263">
    <property type="component" value="Segment"/>
</dbReference>
<accession>A0A1X9I9Z4</accession>
<evidence type="ECO:0000313" key="1">
    <source>
        <dbReference type="EMBL" id="ANT44947.1"/>
    </source>
</evidence>
<proteinExistence type="predicted"/>
<protein>
    <submittedName>
        <fullName evidence="1">Terminase large subunit</fullName>
    </submittedName>
</protein>
<reference evidence="2" key="1">
    <citation type="submission" date="2016-04" db="EMBL/GenBank/DDBJ databases">
        <authorList>
            <person name="Gasior T."/>
        </authorList>
    </citation>
    <scope>NUCLEOTIDE SEQUENCE [LARGE SCALE GENOMIC DNA]</scope>
</reference>
<sequence length="69" mass="8065">MNITKVTVVTTNEQMKKFVQSRLNPVLEKEYFKDIVNWDKDSLGYKQIRNSSMFFRTSSKASTVEGVDR</sequence>
<evidence type="ECO:0000313" key="2">
    <source>
        <dbReference type="Proteomes" id="UP000224263"/>
    </source>
</evidence>
<organism evidence="1 2">
    <name type="scientific">Staphylococcus phage vB_SscM-2</name>
    <dbReference type="NCBI Taxonomy" id="1868845"/>
    <lineage>
        <taxon>Viruses</taxon>
        <taxon>Duplodnaviria</taxon>
        <taxon>Heunggongvirae</taxon>
        <taxon>Uroviricota</taxon>
        <taxon>Caudoviricetes</taxon>
        <taxon>Herelleviridae</taxon>
        <taxon>Twortvirinae</taxon>
        <taxon>Sciuriunavirus</taxon>
        <taxon>Sciuriunavirus SscM1</taxon>
    </lineage>
</organism>